<sequence>MSVSTLKPVACRIPPAIGASGPNPKVSKVKIMNKQALPPLQVRGREKGKLVAQESSTVTSRREMMQLTAASIGLLSLLLPAAPAEARPRNATMRQKIMEKLEELRQKAGLSKPKDEGEEKSEKLKADDKETKPKLKNGGEEKKAQNHNGEILSVPSLPIIINGTTVETTLP</sequence>
<name>A0A830B8T2_9LAMI</name>
<protein>
    <submittedName>
        <fullName evidence="2">Uncharacterized protein</fullName>
    </submittedName>
</protein>
<feature type="region of interest" description="Disordered" evidence="1">
    <location>
        <begin position="102"/>
        <end position="155"/>
    </location>
</feature>
<evidence type="ECO:0000313" key="3">
    <source>
        <dbReference type="Proteomes" id="UP000653305"/>
    </source>
</evidence>
<feature type="compositionally biased region" description="Basic and acidic residues" evidence="1">
    <location>
        <begin position="102"/>
        <end position="144"/>
    </location>
</feature>
<dbReference type="AlphaFoldDB" id="A0A830B8T2"/>
<dbReference type="OrthoDB" id="647720at2759"/>
<keyword evidence="3" id="KW-1185">Reference proteome</keyword>
<evidence type="ECO:0000313" key="2">
    <source>
        <dbReference type="EMBL" id="GFP83507.1"/>
    </source>
</evidence>
<comment type="caution">
    <text evidence="2">The sequence shown here is derived from an EMBL/GenBank/DDBJ whole genome shotgun (WGS) entry which is preliminary data.</text>
</comment>
<proteinExistence type="predicted"/>
<evidence type="ECO:0000256" key="1">
    <source>
        <dbReference type="SAM" id="MobiDB-lite"/>
    </source>
</evidence>
<gene>
    <name evidence="2" type="ORF">PHJA_000494100</name>
</gene>
<reference evidence="2" key="1">
    <citation type="submission" date="2020-07" db="EMBL/GenBank/DDBJ databases">
        <title>Ethylene signaling mediates host invasion by parasitic plants.</title>
        <authorList>
            <person name="Yoshida S."/>
        </authorList>
    </citation>
    <scope>NUCLEOTIDE SEQUENCE</scope>
    <source>
        <strain evidence="2">Okayama</strain>
    </source>
</reference>
<accession>A0A830B8T2</accession>
<dbReference type="EMBL" id="BMAC01000065">
    <property type="protein sequence ID" value="GFP83507.1"/>
    <property type="molecule type" value="Genomic_DNA"/>
</dbReference>
<organism evidence="2 3">
    <name type="scientific">Phtheirospermum japonicum</name>
    <dbReference type="NCBI Taxonomy" id="374723"/>
    <lineage>
        <taxon>Eukaryota</taxon>
        <taxon>Viridiplantae</taxon>
        <taxon>Streptophyta</taxon>
        <taxon>Embryophyta</taxon>
        <taxon>Tracheophyta</taxon>
        <taxon>Spermatophyta</taxon>
        <taxon>Magnoliopsida</taxon>
        <taxon>eudicotyledons</taxon>
        <taxon>Gunneridae</taxon>
        <taxon>Pentapetalae</taxon>
        <taxon>asterids</taxon>
        <taxon>lamiids</taxon>
        <taxon>Lamiales</taxon>
        <taxon>Orobanchaceae</taxon>
        <taxon>Orobanchaceae incertae sedis</taxon>
        <taxon>Phtheirospermum</taxon>
    </lineage>
</organism>
<dbReference type="Proteomes" id="UP000653305">
    <property type="component" value="Unassembled WGS sequence"/>
</dbReference>